<dbReference type="RefSeq" id="WP_071346837.1">
    <property type="nucleotide sequence ID" value="NZ_MOEA01000001.1"/>
</dbReference>
<evidence type="ECO:0000256" key="6">
    <source>
        <dbReference type="ARBA" id="ARBA00047561"/>
    </source>
</evidence>
<evidence type="ECO:0000313" key="7">
    <source>
        <dbReference type="EMBL" id="OIK22308.1"/>
    </source>
</evidence>
<keyword evidence="4" id="KW-0520">NAD</keyword>
<dbReference type="GO" id="GO:0004325">
    <property type="term" value="F:ferrochelatase activity"/>
    <property type="evidence" value="ECO:0007669"/>
    <property type="project" value="InterPro"/>
</dbReference>
<dbReference type="SUPFAM" id="SSF51735">
    <property type="entry name" value="NAD(P)-binding Rossmann-fold domains"/>
    <property type="match status" value="1"/>
</dbReference>
<dbReference type="EC" id="1.3.1.76" evidence="2"/>
<evidence type="ECO:0000256" key="2">
    <source>
        <dbReference type="ARBA" id="ARBA00012400"/>
    </source>
</evidence>
<protein>
    <recommendedName>
        <fullName evidence="2">precorrin-2 dehydrogenase</fullName>
        <ecNumber evidence="2">1.3.1.76</ecNumber>
    </recommendedName>
</protein>
<reference evidence="7 8" key="1">
    <citation type="submission" date="2016-10" db="EMBL/GenBank/DDBJ databases">
        <authorList>
            <person name="Marach S."/>
            <person name="Prathuangwong S."/>
            <person name="Takikawa Y."/>
            <person name="Dohra H."/>
        </authorList>
    </citation>
    <scope>NUCLEOTIDE SEQUENCE [LARGE SCALE GENOMIC DNA]</scope>
    <source>
        <strain evidence="7 8">K2</strain>
    </source>
</reference>
<dbReference type="PANTHER" id="PTHR35330">
    <property type="entry name" value="SIROHEME BIOSYNTHESIS PROTEIN MET8"/>
    <property type="match status" value="1"/>
</dbReference>
<keyword evidence="5" id="KW-0627">Porphyrin biosynthesis</keyword>
<dbReference type="Proteomes" id="UP000180036">
    <property type="component" value="Unassembled WGS sequence"/>
</dbReference>
<evidence type="ECO:0000256" key="1">
    <source>
        <dbReference type="ARBA" id="ARBA00005010"/>
    </source>
</evidence>
<dbReference type="InterPro" id="IPR006367">
    <property type="entry name" value="Sirohaem_synthase_N"/>
</dbReference>
<dbReference type="SUPFAM" id="SSF75615">
    <property type="entry name" value="Siroheme synthase middle domains-like"/>
    <property type="match status" value="1"/>
</dbReference>
<dbReference type="GO" id="GO:0019354">
    <property type="term" value="P:siroheme biosynthetic process"/>
    <property type="evidence" value="ECO:0007669"/>
    <property type="project" value="InterPro"/>
</dbReference>
<dbReference type="Gene3D" id="3.30.160.110">
    <property type="entry name" value="Siroheme synthase, domain 2"/>
    <property type="match status" value="1"/>
</dbReference>
<evidence type="ECO:0000256" key="4">
    <source>
        <dbReference type="ARBA" id="ARBA00023027"/>
    </source>
</evidence>
<dbReference type="NCBIfam" id="TIGR01470">
    <property type="entry name" value="cysG_Nterm"/>
    <property type="match status" value="1"/>
</dbReference>
<dbReference type="InterPro" id="IPR028161">
    <property type="entry name" value="Met8-like"/>
</dbReference>
<dbReference type="Gene3D" id="3.40.50.720">
    <property type="entry name" value="NAD(P)-binding Rossmann-like Domain"/>
    <property type="match status" value="1"/>
</dbReference>
<dbReference type="InterPro" id="IPR036291">
    <property type="entry name" value="NAD(P)-bd_dom_sf"/>
</dbReference>
<gene>
    <name evidence="7" type="ORF">BKP66_01675</name>
</gene>
<name>A0AAP7N965_BACAM</name>
<proteinExistence type="predicted"/>
<dbReference type="GO" id="GO:0043115">
    <property type="term" value="F:precorrin-2 dehydrogenase activity"/>
    <property type="evidence" value="ECO:0007669"/>
    <property type="project" value="UniProtKB-EC"/>
</dbReference>
<comment type="caution">
    <text evidence="7">The sequence shown here is derived from an EMBL/GenBank/DDBJ whole genome shotgun (WGS) entry which is preliminary data.</text>
</comment>
<accession>A0AAP7N965</accession>
<organism evidence="7 8">
    <name type="scientific">Bacillus amyloliquefaciens</name>
    <name type="common">Bacillus velezensis</name>
    <dbReference type="NCBI Taxonomy" id="1390"/>
    <lineage>
        <taxon>Bacteria</taxon>
        <taxon>Bacillati</taxon>
        <taxon>Bacillota</taxon>
        <taxon>Bacilli</taxon>
        <taxon>Bacillales</taxon>
        <taxon>Bacillaceae</taxon>
        <taxon>Bacillus</taxon>
        <taxon>Bacillus amyloliquefaciens group</taxon>
    </lineage>
</organism>
<dbReference type="EMBL" id="MOEA01000001">
    <property type="protein sequence ID" value="OIK22308.1"/>
    <property type="molecule type" value="Genomic_DNA"/>
</dbReference>
<dbReference type="PANTHER" id="PTHR35330:SF1">
    <property type="entry name" value="SIROHEME BIOSYNTHESIS PROTEIN MET8"/>
    <property type="match status" value="1"/>
</dbReference>
<sequence>MLPLHINLGGKKIIIAGGGNVALRRLKTVLPEGADITVISPEVLPEIKKLADEGRIRWIPRRIEMKDLKPAFFIIAATNDQIVNQEIAANASETQLVNCVSKAEQGSVYMPKIIRKGRIQVSVSTSGASPAHTKRLAENIEPLMTDDLAEEVDRLFEKRRRP</sequence>
<keyword evidence="3" id="KW-0560">Oxidoreductase</keyword>
<comment type="catalytic activity">
    <reaction evidence="6">
        <text>precorrin-2 + NAD(+) = sirohydrochlorin + NADH + 2 H(+)</text>
        <dbReference type="Rhea" id="RHEA:15613"/>
        <dbReference type="ChEBI" id="CHEBI:15378"/>
        <dbReference type="ChEBI" id="CHEBI:57540"/>
        <dbReference type="ChEBI" id="CHEBI:57945"/>
        <dbReference type="ChEBI" id="CHEBI:58351"/>
        <dbReference type="ChEBI" id="CHEBI:58827"/>
        <dbReference type="EC" id="1.3.1.76"/>
    </reaction>
</comment>
<dbReference type="Pfam" id="PF13241">
    <property type="entry name" value="NAD_binding_7"/>
    <property type="match status" value="1"/>
</dbReference>
<evidence type="ECO:0000313" key="8">
    <source>
        <dbReference type="Proteomes" id="UP000180036"/>
    </source>
</evidence>
<evidence type="ECO:0000256" key="3">
    <source>
        <dbReference type="ARBA" id="ARBA00023002"/>
    </source>
</evidence>
<dbReference type="AlphaFoldDB" id="A0AAP7N965"/>
<evidence type="ECO:0000256" key="5">
    <source>
        <dbReference type="ARBA" id="ARBA00023244"/>
    </source>
</evidence>
<comment type="pathway">
    <text evidence="1">Porphyrin-containing compound metabolism; siroheme biosynthesis; sirohydrochlorin from precorrin-2: step 1/1.</text>
</comment>